<dbReference type="OrthoDB" id="9804264at2"/>
<evidence type="ECO:0000256" key="4">
    <source>
        <dbReference type="PIRSR" id="PIRSR000390-2"/>
    </source>
</evidence>
<evidence type="ECO:0000256" key="2">
    <source>
        <dbReference type="ARBA" id="ARBA00037999"/>
    </source>
</evidence>
<feature type="active site" description="Proton acceptor" evidence="3">
    <location>
        <position position="204"/>
    </location>
</feature>
<dbReference type="PIRSF" id="PIRSF000390">
    <property type="entry name" value="PLP_StrS"/>
    <property type="match status" value="1"/>
</dbReference>
<sequence>MASKTIRSKADLAINGAPPAFDQPLHVGRPNIGDRDAFLQRVNQILDNQWLTNNGPMVQEFERQIAERLGVKHCVAMCNGTIALEIAIRALGLSGEVIVPSWTFVATAHALYWQGITPVFADIDPATHNLDSGAVRRMITPRTTGIIGVHLWGRAAPVDELQAIADEHGLKLMFDAAHAFGSTYHGQSIGRFGECEVFSFHATKAFNTMEGGAVTTNDDRLADAMRLMRNFGFKGYDNVIHPGINGKMIEVCAAMGLANLSGFDEVIAINRRNHSAYHEALAGIPGITLLGYDPAERNSHHYVVVEVDETCPISRDAIIAALHAENILARKYFWPGCHMMKPYRDLFPHTGLLLPHSEAVASRVIVLPNGGAINEAMISTLRDILAVSTHEA</sequence>
<evidence type="ECO:0000256" key="1">
    <source>
        <dbReference type="ARBA" id="ARBA00022898"/>
    </source>
</evidence>
<keyword evidence="1 4" id="KW-0663">Pyridoxal phosphate</keyword>
<dbReference type="GO" id="GO:0000271">
    <property type="term" value="P:polysaccharide biosynthetic process"/>
    <property type="evidence" value="ECO:0007669"/>
    <property type="project" value="TreeGrafter"/>
</dbReference>
<dbReference type="SUPFAM" id="SSF53383">
    <property type="entry name" value="PLP-dependent transferases"/>
    <property type="match status" value="1"/>
</dbReference>
<dbReference type="AlphaFoldDB" id="A0A4S3KCY6"/>
<gene>
    <name evidence="6" type="ORF">B1991_14885</name>
</gene>
<dbReference type="GO" id="GO:0008483">
    <property type="term" value="F:transaminase activity"/>
    <property type="evidence" value="ECO:0007669"/>
    <property type="project" value="UniProtKB-KW"/>
</dbReference>
<evidence type="ECO:0000256" key="5">
    <source>
        <dbReference type="RuleBase" id="RU004508"/>
    </source>
</evidence>
<dbReference type="InterPro" id="IPR015421">
    <property type="entry name" value="PyrdxlP-dep_Trfase_major"/>
</dbReference>
<protein>
    <submittedName>
        <fullName evidence="6">dTDP-4-dehydro-6-deoxyglucose aminotransferase</fullName>
    </submittedName>
</protein>
<dbReference type="Gene3D" id="3.90.1150.10">
    <property type="entry name" value="Aspartate Aminotransferase, domain 1"/>
    <property type="match status" value="1"/>
</dbReference>
<keyword evidence="7" id="KW-1185">Reference proteome</keyword>
<dbReference type="PANTHER" id="PTHR30244">
    <property type="entry name" value="TRANSAMINASE"/>
    <property type="match status" value="1"/>
</dbReference>
<keyword evidence="6" id="KW-0032">Aminotransferase</keyword>
<reference evidence="6 7" key="1">
    <citation type="submission" date="2017-02" db="EMBL/GenBank/DDBJ databases">
        <title>Whole genome sequencing of Rhodanobacter lindaniclasticus DSM 17932.</title>
        <authorList>
            <person name="Kumar S."/>
            <person name="Patil P."/>
            <person name="Patil P.B."/>
        </authorList>
    </citation>
    <scope>NUCLEOTIDE SEQUENCE [LARGE SCALE GENOMIC DNA]</scope>
    <source>
        <strain evidence="6 7">DSM 17932</strain>
    </source>
</reference>
<comment type="caution">
    <text evidence="6">The sequence shown here is derived from an EMBL/GenBank/DDBJ whole genome shotgun (WGS) entry which is preliminary data.</text>
</comment>
<dbReference type="InterPro" id="IPR015422">
    <property type="entry name" value="PyrdxlP-dep_Trfase_small"/>
</dbReference>
<dbReference type="InterPro" id="IPR000653">
    <property type="entry name" value="DegT/StrS_aminotransferase"/>
</dbReference>
<dbReference type="GO" id="GO:0030170">
    <property type="term" value="F:pyridoxal phosphate binding"/>
    <property type="evidence" value="ECO:0007669"/>
    <property type="project" value="TreeGrafter"/>
</dbReference>
<comment type="similarity">
    <text evidence="2 5">Belongs to the DegT/DnrJ/EryC1 family.</text>
</comment>
<evidence type="ECO:0000313" key="6">
    <source>
        <dbReference type="EMBL" id="THD06078.1"/>
    </source>
</evidence>
<evidence type="ECO:0000313" key="7">
    <source>
        <dbReference type="Proteomes" id="UP000306317"/>
    </source>
</evidence>
<dbReference type="EMBL" id="MWIO01000046">
    <property type="protein sequence ID" value="THD06078.1"/>
    <property type="molecule type" value="Genomic_DNA"/>
</dbReference>
<dbReference type="PANTHER" id="PTHR30244:SF9">
    <property type="entry name" value="PROTEIN RV3402C"/>
    <property type="match status" value="1"/>
</dbReference>
<proteinExistence type="inferred from homology"/>
<dbReference type="CDD" id="cd00616">
    <property type="entry name" value="AHBA_syn"/>
    <property type="match status" value="1"/>
</dbReference>
<evidence type="ECO:0000256" key="3">
    <source>
        <dbReference type="PIRSR" id="PIRSR000390-1"/>
    </source>
</evidence>
<dbReference type="Pfam" id="PF01041">
    <property type="entry name" value="DegT_DnrJ_EryC1"/>
    <property type="match status" value="1"/>
</dbReference>
<name>A0A4S3KCY6_9GAMM</name>
<dbReference type="Proteomes" id="UP000306317">
    <property type="component" value="Unassembled WGS sequence"/>
</dbReference>
<accession>A0A4S3KCY6</accession>
<dbReference type="InterPro" id="IPR015424">
    <property type="entry name" value="PyrdxlP-dep_Trfase"/>
</dbReference>
<dbReference type="Gene3D" id="3.40.640.10">
    <property type="entry name" value="Type I PLP-dependent aspartate aminotransferase-like (Major domain)"/>
    <property type="match status" value="1"/>
</dbReference>
<keyword evidence="6" id="KW-0808">Transferase</keyword>
<dbReference type="RefSeq" id="WP_136259464.1">
    <property type="nucleotide sequence ID" value="NZ_MWIO01000046.1"/>
</dbReference>
<feature type="modified residue" description="N6-(pyridoxal phosphate)lysine" evidence="4">
    <location>
        <position position="204"/>
    </location>
</feature>
<organism evidence="6 7">
    <name type="scientific">Rhodanobacter lindaniclasticus</name>
    <dbReference type="NCBI Taxonomy" id="75310"/>
    <lineage>
        <taxon>Bacteria</taxon>
        <taxon>Pseudomonadati</taxon>
        <taxon>Pseudomonadota</taxon>
        <taxon>Gammaproteobacteria</taxon>
        <taxon>Lysobacterales</taxon>
        <taxon>Rhodanobacteraceae</taxon>
        <taxon>Rhodanobacter</taxon>
    </lineage>
</organism>